<accession>A0ACC6UBA7</accession>
<evidence type="ECO:0000313" key="1">
    <source>
        <dbReference type="EMBL" id="MEX3936931.1"/>
    </source>
</evidence>
<organism evidence="1 2">
    <name type="scientific">Paraburkholderia phymatum</name>
    <dbReference type="NCBI Taxonomy" id="148447"/>
    <lineage>
        <taxon>Bacteria</taxon>
        <taxon>Pseudomonadati</taxon>
        <taxon>Pseudomonadota</taxon>
        <taxon>Betaproteobacteria</taxon>
        <taxon>Burkholderiales</taxon>
        <taxon>Burkholderiaceae</taxon>
        <taxon>Paraburkholderia</taxon>
    </lineage>
</organism>
<reference evidence="1" key="1">
    <citation type="submission" date="2024-07" db="EMBL/GenBank/DDBJ databases">
        <title>A survey of Mimosa microsymbionts across Brazilian biomes reveals a high diversity of Paraburkholderia nodulating endemic species, but also that Cupriavidus is common as a symbiont of widespread species.</title>
        <authorList>
            <person name="Rouws L."/>
            <person name="Barauna A."/>
            <person name="Beukes C."/>
            <person name="Rouws J.R.C."/>
            <person name="De Faria S.M."/>
            <person name="Gross E."/>
            <person name="Bueno Dos Reis Junior F."/>
            <person name="Simon M.F."/>
            <person name="Maluk M."/>
            <person name="Odee D.W."/>
            <person name="Kenicer G."/>
            <person name="Young J.P.W."/>
            <person name="Reis V.M."/>
            <person name="Zilli J."/>
            <person name="James E.K."/>
        </authorList>
    </citation>
    <scope>NUCLEOTIDE SEQUENCE</scope>
    <source>
        <strain evidence="1">EG181B</strain>
    </source>
</reference>
<protein>
    <submittedName>
        <fullName evidence="1">Ectoine/hydroxyectoine ABC transporter substrate-binding protein EhuB</fullName>
    </submittedName>
</protein>
<name>A0ACC6UBA7_9BURK</name>
<dbReference type="EMBL" id="JBFRCH010000040">
    <property type="protein sequence ID" value="MEX3936931.1"/>
    <property type="molecule type" value="Genomic_DNA"/>
</dbReference>
<gene>
    <name evidence="1" type="primary">ehuB</name>
    <name evidence="1" type="ORF">AB4Y32_35135</name>
</gene>
<dbReference type="Proteomes" id="UP001558850">
    <property type="component" value="Unassembled WGS sequence"/>
</dbReference>
<proteinExistence type="predicted"/>
<comment type="caution">
    <text evidence="1">The sequence shown here is derived from an EMBL/GenBank/DDBJ whole genome shotgun (WGS) entry which is preliminary data.</text>
</comment>
<sequence>MRNWPASTRTTEHIALLATRCNPFDSAKRRLKMFDSKTLRHGISMVLALATTAVSVAAQAETTLERAMHTGTIRIGFANEAPYGYADMDGNVTGEAPEVAKAVLHKMGIKNVVGVLTDFGSLIPGLQAGRFDIIAAGMAVTPPRCQQILFSEPSYGMGEALLVKKGNPDNMKDFQSVAAKPNTKLAVMAGTVEVGYAEQSGVKPNQLVQLSDQPSLVSAVQTGRADAAALTALSINNMAQKADGVQATAPFQSVNNNSVTSHGAFGFRKSDKDLRDAFNKTLVPFIGSSEHLSLVTPFGFGKGFLPTQKTEQICSGP</sequence>
<keyword evidence="2" id="KW-1185">Reference proteome</keyword>
<evidence type="ECO:0000313" key="2">
    <source>
        <dbReference type="Proteomes" id="UP001558850"/>
    </source>
</evidence>